<proteinExistence type="predicted"/>
<dbReference type="EMBL" id="LJKE01000015">
    <property type="protein sequence ID" value="KZD71944.1"/>
    <property type="molecule type" value="Genomic_DNA"/>
</dbReference>
<gene>
    <name evidence="1" type="ORF">B4088_0405</name>
</gene>
<comment type="caution">
    <text evidence="1">The sequence shown here is derived from an EMBL/GenBank/DDBJ whole genome shotgun (WGS) entry which is preliminary data.</text>
</comment>
<dbReference type="PATRIC" id="fig|1396.535.peg.4155"/>
<reference evidence="1 2" key="1">
    <citation type="submission" date="2015-09" db="EMBL/GenBank/DDBJ databases">
        <title>Bacillus cereus food isolates.</title>
        <authorList>
            <person name="Boekhorst J."/>
        </authorList>
    </citation>
    <scope>NUCLEOTIDE SEQUENCE [LARGE SCALE GENOMIC DNA]</scope>
    <source>
        <strain evidence="1 2">B4088</strain>
    </source>
</reference>
<dbReference type="Proteomes" id="UP000076482">
    <property type="component" value="Unassembled WGS sequence"/>
</dbReference>
<name>A0A161TA34_BACCE</name>
<evidence type="ECO:0000313" key="2">
    <source>
        <dbReference type="Proteomes" id="UP000076482"/>
    </source>
</evidence>
<evidence type="ECO:0000313" key="1">
    <source>
        <dbReference type="EMBL" id="KZD71944.1"/>
    </source>
</evidence>
<dbReference type="AlphaFoldDB" id="A0A161TA34"/>
<sequence>MEPTYYDGRYADGTGTPGVIVKSGVPELPLEVRKMLGGNPFVLPEIVVPKKEA</sequence>
<accession>A0A161TA34</accession>
<organism evidence="1 2">
    <name type="scientific">Bacillus cereus</name>
    <dbReference type="NCBI Taxonomy" id="1396"/>
    <lineage>
        <taxon>Bacteria</taxon>
        <taxon>Bacillati</taxon>
        <taxon>Bacillota</taxon>
        <taxon>Bacilli</taxon>
        <taxon>Bacillales</taxon>
        <taxon>Bacillaceae</taxon>
        <taxon>Bacillus</taxon>
        <taxon>Bacillus cereus group</taxon>
    </lineage>
</organism>
<protein>
    <submittedName>
        <fullName evidence="1">Uncharacterized protein</fullName>
    </submittedName>
</protein>
<dbReference type="RefSeq" id="WP_161940813.1">
    <property type="nucleotide sequence ID" value="NZ_LJKE01000015.1"/>
</dbReference>